<evidence type="ECO:0000256" key="10">
    <source>
        <dbReference type="RuleBase" id="RU004320"/>
    </source>
</evidence>
<feature type="binding site" evidence="8">
    <location>
        <position position="35"/>
    </location>
    <ligand>
        <name>tRNA</name>
        <dbReference type="ChEBI" id="CHEBI:17843"/>
    </ligand>
</feature>
<comment type="similarity">
    <text evidence="5 8 10">Belongs to the PTH family.</text>
</comment>
<dbReference type="FunFam" id="3.40.50.1470:FF:000001">
    <property type="entry name" value="Peptidyl-tRNA hydrolase"/>
    <property type="match status" value="1"/>
</dbReference>
<evidence type="ECO:0000256" key="9">
    <source>
        <dbReference type="RuleBase" id="RU000673"/>
    </source>
</evidence>
<dbReference type="CDD" id="cd00462">
    <property type="entry name" value="PTH"/>
    <property type="match status" value="1"/>
</dbReference>
<dbReference type="InterPro" id="IPR018171">
    <property type="entry name" value="Pept_tRNA_hydro_CS"/>
</dbReference>
<dbReference type="GO" id="GO:0005737">
    <property type="term" value="C:cytoplasm"/>
    <property type="evidence" value="ECO:0007669"/>
    <property type="project" value="UniProtKB-SubCell"/>
</dbReference>
<dbReference type="GO" id="GO:0000049">
    <property type="term" value="F:tRNA binding"/>
    <property type="evidence" value="ECO:0007669"/>
    <property type="project" value="UniProtKB-UniRule"/>
</dbReference>
<dbReference type="PROSITE" id="PS01195">
    <property type="entry name" value="PEPT_TRNA_HYDROL_1"/>
    <property type="match status" value="1"/>
</dbReference>
<evidence type="ECO:0000256" key="5">
    <source>
        <dbReference type="ARBA" id="ARBA00038063"/>
    </source>
</evidence>
<dbReference type="AlphaFoldDB" id="B7GFI0"/>
<evidence type="ECO:0000256" key="1">
    <source>
        <dbReference type="ARBA" id="ARBA00013260"/>
    </source>
</evidence>
<dbReference type="InterPro" id="IPR001328">
    <property type="entry name" value="Pept_tRNA_hydro"/>
</dbReference>
<keyword evidence="4 8" id="KW-0694">RNA-binding</keyword>
<dbReference type="PROSITE" id="PS01196">
    <property type="entry name" value="PEPT_TRNA_HYDROL_2"/>
    <property type="match status" value="1"/>
</dbReference>
<dbReference type="GO" id="GO:0072344">
    <property type="term" value="P:rescue of stalled ribosome"/>
    <property type="evidence" value="ECO:0007669"/>
    <property type="project" value="UniProtKB-UniRule"/>
</dbReference>
<keyword evidence="8" id="KW-0963">Cytoplasm</keyword>
<organism evidence="11 12">
    <name type="scientific">Anoxybacillus flavithermus (strain DSM 21510 / WK1)</name>
    <dbReference type="NCBI Taxonomy" id="491915"/>
    <lineage>
        <taxon>Bacteria</taxon>
        <taxon>Bacillati</taxon>
        <taxon>Bacillota</taxon>
        <taxon>Bacilli</taxon>
        <taxon>Bacillales</taxon>
        <taxon>Anoxybacillaceae</taxon>
        <taxon>Anoxybacillus</taxon>
    </lineage>
</organism>
<gene>
    <name evidence="11" type="primary">spoVC</name>
    <name evidence="8" type="synonym">pth</name>
    <name evidence="11" type="ordered locus">Aflv_0046</name>
</gene>
<sequence>MTDVAIIGYVFCGMERRSREMVKLFVGLGNPGKEYEQTRHNVGFMVIDELAHRWGLSLNQTKFQGIFTSGMISGEKVILCKPLTYMNLSGECVRPLMDYYNIDVDDLIVIYDDLDLSTGTVRLRPKGSAGGHNGMKSLIHHLKTEQFKRIRIGIDRPKNGMRVSDYVLGRWTAEEKIQIEQAIQKAADACERSLKISFAQVMNEFNK</sequence>
<dbReference type="PANTHER" id="PTHR17224:SF1">
    <property type="entry name" value="PEPTIDYL-TRNA HYDROLASE"/>
    <property type="match status" value="1"/>
</dbReference>
<dbReference type="NCBIfam" id="TIGR00447">
    <property type="entry name" value="pth"/>
    <property type="match status" value="1"/>
</dbReference>
<feature type="binding site" evidence="8">
    <location>
        <position position="133"/>
    </location>
    <ligand>
        <name>tRNA</name>
        <dbReference type="ChEBI" id="CHEBI:17843"/>
    </ligand>
</feature>
<reference evidence="11 12" key="1">
    <citation type="journal article" date="2008" name="Genome Biol.">
        <title>Encapsulated in silica: genome, proteome and physiology of the thermophilic bacterium Anoxybacillus flavithermus WK1.</title>
        <authorList>
            <person name="Saw J.H."/>
            <person name="Mountain B.W."/>
            <person name="Feng L."/>
            <person name="Omelchenko M.V."/>
            <person name="Hou S."/>
            <person name="Saito J.A."/>
            <person name="Stott M.B."/>
            <person name="Li D."/>
            <person name="Zhao G."/>
            <person name="Wu J."/>
            <person name="Galperin M.Y."/>
            <person name="Koonin E.V."/>
            <person name="Makarova K.S."/>
            <person name="Wolf Y.I."/>
            <person name="Rigden D.J."/>
            <person name="Dunfield P.F."/>
            <person name="Wang L."/>
            <person name="Alam M."/>
        </authorList>
    </citation>
    <scope>NUCLEOTIDE SEQUENCE [LARGE SCALE GENOMIC DNA]</scope>
    <source>
        <strain evidence="12">DSM 21510 / WK1</strain>
    </source>
</reference>
<comment type="catalytic activity">
    <reaction evidence="6 8 9">
        <text>an N-acyl-L-alpha-aminoacyl-tRNA + H2O = an N-acyl-L-amino acid + a tRNA + H(+)</text>
        <dbReference type="Rhea" id="RHEA:54448"/>
        <dbReference type="Rhea" id="RHEA-COMP:10123"/>
        <dbReference type="Rhea" id="RHEA-COMP:13883"/>
        <dbReference type="ChEBI" id="CHEBI:15377"/>
        <dbReference type="ChEBI" id="CHEBI:15378"/>
        <dbReference type="ChEBI" id="CHEBI:59874"/>
        <dbReference type="ChEBI" id="CHEBI:78442"/>
        <dbReference type="ChEBI" id="CHEBI:138191"/>
        <dbReference type="EC" id="3.1.1.29"/>
    </reaction>
</comment>
<feature type="binding site" evidence="8">
    <location>
        <position position="87"/>
    </location>
    <ligand>
        <name>tRNA</name>
        <dbReference type="ChEBI" id="CHEBI:17843"/>
    </ligand>
</feature>
<comment type="function">
    <text evidence="8">Hydrolyzes ribosome-free peptidyl-tRNAs (with 1 or more amino acids incorporated), which drop off the ribosome during protein synthesis, or as a result of ribosome stalling.</text>
</comment>
<dbReference type="GO" id="GO:0006515">
    <property type="term" value="P:protein quality control for misfolded or incompletely synthesized proteins"/>
    <property type="evidence" value="ECO:0007669"/>
    <property type="project" value="UniProtKB-UniRule"/>
</dbReference>
<comment type="function">
    <text evidence="8">Catalyzes the release of premature peptidyl moieties from peptidyl-tRNA molecules trapped in stalled 50S ribosomal subunits, and thus maintains levels of free tRNAs and 50S ribosomes.</text>
</comment>
<feature type="site" description="Discriminates between blocked and unblocked aminoacyl-tRNA" evidence="8">
    <location>
        <position position="30"/>
    </location>
</feature>
<dbReference type="eggNOG" id="COG0193">
    <property type="taxonomic scope" value="Bacteria"/>
</dbReference>
<dbReference type="HOGENOM" id="CLU_062456_4_1_9"/>
<comment type="subunit">
    <text evidence="8">Monomer.</text>
</comment>
<feature type="binding site" evidence="8">
    <location>
        <position position="85"/>
    </location>
    <ligand>
        <name>tRNA</name>
        <dbReference type="ChEBI" id="CHEBI:17843"/>
    </ligand>
</feature>
<feature type="active site" description="Proton acceptor" evidence="8">
    <location>
        <position position="40"/>
    </location>
</feature>
<evidence type="ECO:0000256" key="3">
    <source>
        <dbReference type="ARBA" id="ARBA00022801"/>
    </source>
</evidence>
<dbReference type="SUPFAM" id="SSF53178">
    <property type="entry name" value="Peptidyl-tRNA hydrolase-like"/>
    <property type="match status" value="1"/>
</dbReference>
<dbReference type="InterPro" id="IPR036416">
    <property type="entry name" value="Pept_tRNA_hydro_sf"/>
</dbReference>
<evidence type="ECO:0000256" key="2">
    <source>
        <dbReference type="ARBA" id="ARBA00022555"/>
    </source>
</evidence>
<evidence type="ECO:0000256" key="6">
    <source>
        <dbReference type="ARBA" id="ARBA00048707"/>
    </source>
</evidence>
<feature type="site" description="Stabilizes the basic form of H active site to accept a proton" evidence="8">
    <location>
        <position position="112"/>
    </location>
</feature>
<evidence type="ECO:0000313" key="12">
    <source>
        <dbReference type="Proteomes" id="UP000000742"/>
    </source>
</evidence>
<dbReference type="EMBL" id="CP000922">
    <property type="protein sequence ID" value="ACJ32430.1"/>
    <property type="molecule type" value="Genomic_DNA"/>
</dbReference>
<proteinExistence type="inferred from homology"/>
<dbReference type="KEGG" id="afl:Aflv_0046"/>
<keyword evidence="2 8" id="KW-0820">tRNA-binding</keyword>
<comment type="subcellular location">
    <subcellularLocation>
        <location evidence="8">Cytoplasm</location>
    </subcellularLocation>
</comment>
<dbReference type="Pfam" id="PF01195">
    <property type="entry name" value="Pept_tRNA_hydro"/>
    <property type="match status" value="1"/>
</dbReference>
<protein>
    <recommendedName>
        <fullName evidence="7 8">Peptidyl-tRNA hydrolase</fullName>
        <shortName evidence="8">Pth</shortName>
        <ecNumber evidence="1 8">3.1.1.29</ecNumber>
    </recommendedName>
</protein>
<evidence type="ECO:0000256" key="8">
    <source>
        <dbReference type="HAMAP-Rule" id="MF_00083"/>
    </source>
</evidence>
<dbReference type="HAMAP" id="MF_00083">
    <property type="entry name" value="Pept_tRNA_hydro_bact"/>
    <property type="match status" value="1"/>
</dbReference>
<dbReference type="EC" id="3.1.1.29" evidence="1 8"/>
<evidence type="ECO:0000256" key="4">
    <source>
        <dbReference type="ARBA" id="ARBA00022884"/>
    </source>
</evidence>
<evidence type="ECO:0000313" key="11">
    <source>
        <dbReference type="EMBL" id="ACJ32430.1"/>
    </source>
</evidence>
<dbReference type="Proteomes" id="UP000000742">
    <property type="component" value="Chromosome"/>
</dbReference>
<name>B7GFI0_ANOFW</name>
<dbReference type="Gene3D" id="3.40.50.1470">
    <property type="entry name" value="Peptidyl-tRNA hydrolase"/>
    <property type="match status" value="1"/>
</dbReference>
<keyword evidence="3 8" id="KW-0378">Hydrolase</keyword>
<accession>B7GFI0</accession>
<dbReference type="PANTHER" id="PTHR17224">
    <property type="entry name" value="PEPTIDYL-TRNA HYDROLASE"/>
    <property type="match status" value="1"/>
</dbReference>
<dbReference type="GO" id="GO:0004045">
    <property type="term" value="F:peptidyl-tRNA hydrolase activity"/>
    <property type="evidence" value="ECO:0007669"/>
    <property type="project" value="UniProtKB-UniRule"/>
</dbReference>
<evidence type="ECO:0000256" key="7">
    <source>
        <dbReference type="ARBA" id="ARBA00050038"/>
    </source>
</evidence>
<dbReference type="STRING" id="491915.Aflv_0046"/>